<dbReference type="InterPro" id="IPR040026">
    <property type="entry name" value="FliD"/>
</dbReference>
<dbReference type="GO" id="GO:0009421">
    <property type="term" value="C:bacterial-type flagellum filament cap"/>
    <property type="evidence" value="ECO:0007669"/>
    <property type="project" value="InterPro"/>
</dbReference>
<dbReference type="PANTHER" id="PTHR30288:SF0">
    <property type="entry name" value="FLAGELLAR HOOK-ASSOCIATED PROTEIN 2"/>
    <property type="match status" value="1"/>
</dbReference>
<dbReference type="EMBL" id="UGNY01000001">
    <property type="protein sequence ID" value="STX38435.1"/>
    <property type="molecule type" value="Genomic_DNA"/>
</dbReference>
<keyword evidence="3" id="KW-0175">Coiled coil</keyword>
<keyword evidence="4 5" id="KW-0975">Bacterial flagellum</keyword>
<keyword evidence="8" id="KW-0966">Cell projection</keyword>
<reference evidence="8 9" key="1">
    <citation type="submission" date="2018-06" db="EMBL/GenBank/DDBJ databases">
        <authorList>
            <consortium name="Pathogen Informatics"/>
            <person name="Doyle S."/>
        </authorList>
    </citation>
    <scope>NUCLEOTIDE SEQUENCE [LARGE SCALE GENOMIC DNA]</scope>
    <source>
        <strain evidence="8 9">NCTC11978</strain>
    </source>
</reference>
<sequence>MAGLTSSGVGSGLDVKGIVDALVQADITPTKNRLDKQEASITTQLSALGQIKSALSNLQTSMIKLSNINQFYALKSSVSDTSILSASVNNDASAGQYQIEVQTIATKQNLASSSYINSSSTVGNGSITIDFGTYSNSNTVFTANPDKQSVTINVAPGQDSLSAIRDAINNSGSGVQANIVKDSSGYRLTLSSPETGQSLAMRISVIDNDGTNNNSTGLSALAFDPTIGNNSLIQTTVAKDSQVSINGLLLTQSSNQLKNAIEGVTIDLKKAQPGTLVDLTIANNDSQLTNAVNEFIKQYNDTMTTINSLTSYNAETKKGGTLQADSGVRTLKLNLSKILGEPVAKSGSTVLTLADIGIKTNKQGLLEMDSDKFNTAVTNNYDAIAALFAKTATATDTNIRIKSVGNGVKTGLYNLVINSFVPGTSLSGTIGGVNATSSDGLTLKGTSSFQGLSVEVLAGSTGARGQIEITDGLAVKLNNLLTNYLGDTGDLSTKTEQLNGRLGDIDSQRAQLTTKASTLSNRYTKQFTALDALLVKMQSTSDFLTQQLANLPQLTANRG</sequence>
<dbReference type="GO" id="GO:0009424">
    <property type="term" value="C:bacterial-type flagellum hook"/>
    <property type="evidence" value="ECO:0007669"/>
    <property type="project" value="UniProtKB-UniRule"/>
</dbReference>
<evidence type="ECO:0000313" key="8">
    <source>
        <dbReference type="EMBL" id="STX38435.1"/>
    </source>
</evidence>
<evidence type="ECO:0000256" key="5">
    <source>
        <dbReference type="RuleBase" id="RU362066"/>
    </source>
</evidence>
<evidence type="ECO:0000256" key="4">
    <source>
        <dbReference type="ARBA" id="ARBA00023143"/>
    </source>
</evidence>
<gene>
    <name evidence="8" type="primary">fliD</name>
    <name evidence="8" type="ORF">NCTC11978_01619</name>
</gene>
<dbReference type="PANTHER" id="PTHR30288">
    <property type="entry name" value="FLAGELLAR CAP/ASSEMBLY PROTEIN FLID"/>
    <property type="match status" value="1"/>
</dbReference>
<dbReference type="GO" id="GO:0005576">
    <property type="term" value="C:extracellular region"/>
    <property type="evidence" value="ECO:0007669"/>
    <property type="project" value="UniProtKB-SubCell"/>
</dbReference>
<feature type="domain" description="Flagellar hook-associated protein 2 N-terminal" evidence="6">
    <location>
        <begin position="11"/>
        <end position="108"/>
    </location>
</feature>
<dbReference type="Pfam" id="PF02465">
    <property type="entry name" value="FliD_N"/>
    <property type="match status" value="1"/>
</dbReference>
<accession>A0A378IV35</accession>
<evidence type="ECO:0000256" key="3">
    <source>
        <dbReference type="ARBA" id="ARBA00023054"/>
    </source>
</evidence>
<keyword evidence="8" id="KW-0282">Flagellum</keyword>
<protein>
    <recommendedName>
        <fullName evidence="5">Flagellar hook-associated protein 2</fullName>
        <shortName evidence="5">HAP2</shortName>
    </recommendedName>
    <alternativeName>
        <fullName evidence="5">Flagellar cap protein</fullName>
    </alternativeName>
</protein>
<dbReference type="Proteomes" id="UP000254033">
    <property type="component" value="Unassembled WGS sequence"/>
</dbReference>
<dbReference type="RefSeq" id="WP_115175166.1">
    <property type="nucleotide sequence ID" value="NZ_UGNY01000001.1"/>
</dbReference>
<dbReference type="InterPro" id="IPR010809">
    <property type="entry name" value="FliD_C"/>
</dbReference>
<keyword evidence="8" id="KW-0969">Cilium</keyword>
<dbReference type="GO" id="GO:0071973">
    <property type="term" value="P:bacterial-type flagellum-dependent cell motility"/>
    <property type="evidence" value="ECO:0007669"/>
    <property type="project" value="TreeGrafter"/>
</dbReference>
<dbReference type="AlphaFoldDB" id="A0A378IV35"/>
<organism evidence="8 9">
    <name type="scientific">Legionella feeleii</name>
    <dbReference type="NCBI Taxonomy" id="453"/>
    <lineage>
        <taxon>Bacteria</taxon>
        <taxon>Pseudomonadati</taxon>
        <taxon>Pseudomonadota</taxon>
        <taxon>Gammaproteobacteria</taxon>
        <taxon>Legionellales</taxon>
        <taxon>Legionellaceae</taxon>
        <taxon>Legionella</taxon>
    </lineage>
</organism>
<evidence type="ECO:0000256" key="1">
    <source>
        <dbReference type="ARBA" id="ARBA00009764"/>
    </source>
</evidence>
<evidence type="ECO:0000259" key="6">
    <source>
        <dbReference type="Pfam" id="PF02465"/>
    </source>
</evidence>
<comment type="function">
    <text evidence="5">Required for morphogenesis and for the elongation of the flagellar filament by facilitating polymerization of the flagellin monomers at the tip of growing filament. Forms a capping structure, which prevents flagellin subunits (transported through the central channel of the flagellum) from leaking out without polymerization at the distal end.</text>
</comment>
<name>A0A378IV35_9GAMM</name>
<keyword evidence="5" id="KW-0964">Secreted</keyword>
<evidence type="ECO:0000313" key="9">
    <source>
        <dbReference type="Proteomes" id="UP000254033"/>
    </source>
</evidence>
<feature type="domain" description="Flagellar hook-associated protein 2 C-terminal" evidence="7">
    <location>
        <begin position="238"/>
        <end position="539"/>
    </location>
</feature>
<evidence type="ECO:0000256" key="2">
    <source>
        <dbReference type="ARBA" id="ARBA00011255"/>
    </source>
</evidence>
<dbReference type="Pfam" id="PF07195">
    <property type="entry name" value="FliD_C"/>
    <property type="match status" value="1"/>
</dbReference>
<comment type="subcellular location">
    <subcellularLocation>
        <location evidence="5">Secreted</location>
    </subcellularLocation>
    <subcellularLocation>
        <location evidence="5">Bacterial flagellum</location>
    </subcellularLocation>
</comment>
<comment type="subunit">
    <text evidence="2 5">Homopentamer.</text>
</comment>
<dbReference type="GO" id="GO:0007155">
    <property type="term" value="P:cell adhesion"/>
    <property type="evidence" value="ECO:0007669"/>
    <property type="project" value="InterPro"/>
</dbReference>
<comment type="similarity">
    <text evidence="1 5">Belongs to the FliD family.</text>
</comment>
<dbReference type="InterPro" id="IPR003481">
    <property type="entry name" value="FliD_N"/>
</dbReference>
<proteinExistence type="inferred from homology"/>
<evidence type="ECO:0000259" key="7">
    <source>
        <dbReference type="Pfam" id="PF07195"/>
    </source>
</evidence>